<dbReference type="SUPFAM" id="SSF51556">
    <property type="entry name" value="Metallo-dependent hydrolases"/>
    <property type="match status" value="1"/>
</dbReference>
<dbReference type="InterPro" id="IPR013108">
    <property type="entry name" value="Amidohydro_3"/>
</dbReference>
<name>A0A2T3N6Z3_9GAMM</name>
<dbReference type="Gene3D" id="2.30.40.10">
    <property type="entry name" value="Urease, subunit C, domain 1"/>
    <property type="match status" value="1"/>
</dbReference>
<dbReference type="InterPro" id="IPR011059">
    <property type="entry name" value="Metal-dep_hydrolase_composite"/>
</dbReference>
<dbReference type="GO" id="GO:0016810">
    <property type="term" value="F:hydrolase activity, acting on carbon-nitrogen (but not peptide) bonds"/>
    <property type="evidence" value="ECO:0007669"/>
    <property type="project" value="InterPro"/>
</dbReference>
<dbReference type="AlphaFoldDB" id="A0A2T3N6Z3"/>
<dbReference type="Pfam" id="PF07969">
    <property type="entry name" value="Amidohydro_3"/>
    <property type="match status" value="1"/>
</dbReference>
<dbReference type="SUPFAM" id="SSF51338">
    <property type="entry name" value="Composite domain of metallo-dependent hydrolases"/>
    <property type="match status" value="1"/>
</dbReference>
<sequence length="509" mass="56221">MSPLTLFFSSIQSLANKPTTSLLWVVRNAANYQFHCCFPCSGSTLPILKKLDEYFAYCRRVTATMPITLESAFRHFLICIGILILAACDSTDDTPDADTIYFNGNILTLSAHAEKVTAIAFKNGRVQAIGTRIGVKRHQGDLTEMIDLDGNTMIPGFIAGNSQFSQLLEQKGDIEQVQHLFASQGITTLVDIGINNEALTTLQSQANANKLVLDIIAIPNVSEMEALVDSDQVSFGQYNNRLKVPGFFLALDGTASNYSAWMAYPYQEDPDLPESNWRSEPLMPFSIFQNTFQLVVENELQLFVHAMGDAAIDAIIQASYDLKLNAGQDQRHVVMMSRFMRNNQLQQYAKLGLVACFDTSNIYQEGEDDIEKLGLSRANGQSPIKQALEDDLPASNICFPGPTPPDTIFTLWSAVNRVTKDEEIMGSGLRLSPLQALTAMSEQAAYQFFEEDNKGELVPGKQADAVILSDNPMSIAPGLIRDIEIIETIKQGKTIYRRPSTLTSEGNKP</sequence>
<dbReference type="PANTHER" id="PTHR22642">
    <property type="entry name" value="IMIDAZOLONEPROPIONASE"/>
    <property type="match status" value="1"/>
</dbReference>
<dbReference type="Gene3D" id="3.20.20.140">
    <property type="entry name" value="Metal-dependent hydrolases"/>
    <property type="match status" value="1"/>
</dbReference>
<dbReference type="Proteomes" id="UP000241346">
    <property type="component" value="Unassembled WGS sequence"/>
</dbReference>
<evidence type="ECO:0000313" key="3">
    <source>
        <dbReference type="Proteomes" id="UP000241346"/>
    </source>
</evidence>
<organism evidence="2 3">
    <name type="scientific">Photobacterium rosenbergii</name>
    <dbReference type="NCBI Taxonomy" id="294936"/>
    <lineage>
        <taxon>Bacteria</taxon>
        <taxon>Pseudomonadati</taxon>
        <taxon>Pseudomonadota</taxon>
        <taxon>Gammaproteobacteria</taxon>
        <taxon>Vibrionales</taxon>
        <taxon>Vibrionaceae</taxon>
        <taxon>Photobacterium</taxon>
    </lineage>
</organism>
<gene>
    <name evidence="2" type="ORF">C9J01_23405</name>
</gene>
<accession>A0A2T3N6Z3</accession>
<feature type="domain" description="Amidohydrolase 3" evidence="1">
    <location>
        <begin position="169"/>
        <end position="496"/>
    </location>
</feature>
<evidence type="ECO:0000313" key="2">
    <source>
        <dbReference type="EMBL" id="PSW08568.1"/>
    </source>
</evidence>
<protein>
    <recommendedName>
        <fullName evidence="1">Amidohydrolase 3 domain-containing protein</fullName>
    </recommendedName>
</protein>
<evidence type="ECO:0000259" key="1">
    <source>
        <dbReference type="Pfam" id="PF07969"/>
    </source>
</evidence>
<comment type="caution">
    <text evidence="2">The sequence shown here is derived from an EMBL/GenBank/DDBJ whole genome shotgun (WGS) entry which is preliminary data.</text>
</comment>
<dbReference type="PANTHER" id="PTHR22642:SF2">
    <property type="entry name" value="PROTEIN LONG AFTER FAR-RED 3"/>
    <property type="match status" value="1"/>
</dbReference>
<dbReference type="EMBL" id="PYMB01000020">
    <property type="protein sequence ID" value="PSW08568.1"/>
    <property type="molecule type" value="Genomic_DNA"/>
</dbReference>
<proteinExistence type="predicted"/>
<dbReference type="InterPro" id="IPR032466">
    <property type="entry name" value="Metal_Hydrolase"/>
</dbReference>
<reference evidence="2 3" key="1">
    <citation type="submission" date="2018-03" db="EMBL/GenBank/DDBJ databases">
        <title>Whole genome sequencing of Histamine producing bacteria.</title>
        <authorList>
            <person name="Butler K."/>
        </authorList>
    </citation>
    <scope>NUCLEOTIDE SEQUENCE [LARGE SCALE GENOMIC DNA]</scope>
    <source>
        <strain evidence="2 3">DSM 19138</strain>
    </source>
</reference>